<accession>A0A2C9WMK0</accession>
<name>A0A2C9WMK0_MANES</name>
<dbReference type="Pfam" id="PF13920">
    <property type="entry name" value="zf-C3HC4_3"/>
    <property type="match status" value="1"/>
</dbReference>
<keyword evidence="6" id="KW-0812">Transmembrane</keyword>
<dbReference type="OrthoDB" id="3045089at2759"/>
<evidence type="ECO:0000259" key="7">
    <source>
        <dbReference type="PROSITE" id="PS50089"/>
    </source>
</evidence>
<evidence type="ECO:0000256" key="6">
    <source>
        <dbReference type="SAM" id="Phobius"/>
    </source>
</evidence>
<comment type="caution">
    <text evidence="8">The sequence shown here is derived from an EMBL/GenBank/DDBJ whole genome shotgun (WGS) entry which is preliminary data.</text>
</comment>
<dbReference type="GO" id="GO:0009705">
    <property type="term" value="C:plant-type vacuole membrane"/>
    <property type="evidence" value="ECO:0000318"/>
    <property type="project" value="GO_Central"/>
</dbReference>
<dbReference type="InterPro" id="IPR032008">
    <property type="entry name" value="APD1-4_N"/>
</dbReference>
<dbReference type="Gene3D" id="3.30.40.10">
    <property type="entry name" value="Zinc/RING finger domain, C3HC4 (zinc finger)"/>
    <property type="match status" value="1"/>
</dbReference>
<protein>
    <recommendedName>
        <fullName evidence="7">RING-type domain-containing protein</fullName>
    </recommendedName>
</protein>
<keyword evidence="9" id="KW-1185">Reference proteome</keyword>
<dbReference type="GO" id="GO:0043066">
    <property type="term" value="P:negative regulation of apoptotic process"/>
    <property type="evidence" value="ECO:0000318"/>
    <property type="project" value="GO_Central"/>
</dbReference>
<evidence type="ECO:0000256" key="1">
    <source>
        <dbReference type="ARBA" id="ARBA00022723"/>
    </source>
</evidence>
<feature type="region of interest" description="Disordered" evidence="5">
    <location>
        <begin position="1"/>
        <end position="39"/>
    </location>
</feature>
<feature type="transmembrane region" description="Helical" evidence="6">
    <location>
        <begin position="66"/>
        <end position="92"/>
    </location>
</feature>
<dbReference type="GO" id="GO:0045931">
    <property type="term" value="P:positive regulation of mitotic cell cycle"/>
    <property type="evidence" value="ECO:0000318"/>
    <property type="project" value="GO_Central"/>
</dbReference>
<keyword evidence="2 4" id="KW-0863">Zinc-finger</keyword>
<dbReference type="GO" id="GO:0006511">
    <property type="term" value="P:ubiquitin-dependent protein catabolic process"/>
    <property type="evidence" value="ECO:0000318"/>
    <property type="project" value="GO_Central"/>
</dbReference>
<dbReference type="Pfam" id="PF16041">
    <property type="entry name" value="APD1-4_M"/>
    <property type="match status" value="1"/>
</dbReference>
<dbReference type="AlphaFoldDB" id="A0A2C9WMK0"/>
<dbReference type="GO" id="GO:0061630">
    <property type="term" value="F:ubiquitin protein ligase activity"/>
    <property type="evidence" value="ECO:0000318"/>
    <property type="project" value="GO_Central"/>
</dbReference>
<evidence type="ECO:0000313" key="9">
    <source>
        <dbReference type="Proteomes" id="UP000091857"/>
    </source>
</evidence>
<dbReference type="GO" id="GO:0008270">
    <property type="term" value="F:zinc ion binding"/>
    <property type="evidence" value="ECO:0007669"/>
    <property type="project" value="UniProtKB-KW"/>
</dbReference>
<sequence>MEVADNDDQHAPLLLPPPTSVSTSQVDEEHSHQSSSPSSSALSYRVNISISNVAPTEITDDVWSCLVVLLTFWFFASMIMILGFYGSVNLLLGPNSSRLVKTNTLFVQSIKVQQLDKPKPGPMLYEFHKSPPLDVEITWTETHNSIVPIDFQKEWVYFLNEGSMVDIFYTIKSPSSSPLSLVIAQGRKSLAEWIDDPSSPNSTLSWNIICGTGKIQQNIFKSSNYYIAVGNLNSKDVEVELKFVMKAFIYNTSQAYYKCSLSHNLCSSKLYLFGPSVAVLTSPGPKEGSLDDDWHVKVSYGPRWITYLIGSGVMTILIFLILRFLNICQASNRGGNQAREIRSERAPLLSQKDDDISSHGSSYDSISQDEQDLDELLAVNSSLEGKTLAQGENLYRLCASCFDARRDCFFLPCGHCVTCFNCGTRIAEETGTCPICRRTIKKVRKIFTV</sequence>
<keyword evidence="3" id="KW-0862">Zinc</keyword>
<reference evidence="9" key="1">
    <citation type="journal article" date="2016" name="Nat. Biotechnol.">
        <title>Sequencing wild and cultivated cassava and related species reveals extensive interspecific hybridization and genetic diversity.</title>
        <authorList>
            <person name="Bredeson J.V."/>
            <person name="Lyons J.B."/>
            <person name="Prochnik S.E."/>
            <person name="Wu G.A."/>
            <person name="Ha C.M."/>
            <person name="Edsinger-Gonzales E."/>
            <person name="Grimwood J."/>
            <person name="Schmutz J."/>
            <person name="Rabbi I.Y."/>
            <person name="Egesi C."/>
            <person name="Nauluvula P."/>
            <person name="Lebot V."/>
            <person name="Ndunguru J."/>
            <person name="Mkamilo G."/>
            <person name="Bart R.S."/>
            <person name="Setter T.L."/>
            <person name="Gleadow R.M."/>
            <person name="Kulakow P."/>
            <person name="Ferguson M.E."/>
            <person name="Rounsley S."/>
            <person name="Rokhsar D.S."/>
        </authorList>
    </citation>
    <scope>NUCLEOTIDE SEQUENCE [LARGE SCALE GENOMIC DNA]</scope>
    <source>
        <strain evidence="9">cv. AM560-2</strain>
    </source>
</reference>
<feature type="transmembrane region" description="Helical" evidence="6">
    <location>
        <begin position="304"/>
        <end position="325"/>
    </location>
</feature>
<dbReference type="PANTHER" id="PTHR46858">
    <property type="entry name" value="OS05G0521000 PROTEIN"/>
    <property type="match status" value="1"/>
</dbReference>
<evidence type="ECO:0000256" key="2">
    <source>
        <dbReference type="ARBA" id="ARBA00022771"/>
    </source>
</evidence>
<evidence type="ECO:0000256" key="3">
    <source>
        <dbReference type="ARBA" id="ARBA00022833"/>
    </source>
</evidence>
<dbReference type="PANTHER" id="PTHR46858:SF11">
    <property type="entry name" value="LIGASE, PUTATIVE-RELATED"/>
    <property type="match status" value="1"/>
</dbReference>
<dbReference type="PROSITE" id="PS50089">
    <property type="entry name" value="ZF_RING_2"/>
    <property type="match status" value="1"/>
</dbReference>
<dbReference type="Proteomes" id="UP000091857">
    <property type="component" value="Chromosome 1"/>
</dbReference>
<dbReference type="InterPro" id="IPR013083">
    <property type="entry name" value="Znf_RING/FYVE/PHD"/>
</dbReference>
<keyword evidence="6" id="KW-1133">Transmembrane helix</keyword>
<proteinExistence type="predicted"/>
<dbReference type="SUPFAM" id="SSF57850">
    <property type="entry name" value="RING/U-box"/>
    <property type="match status" value="1"/>
</dbReference>
<evidence type="ECO:0000256" key="5">
    <source>
        <dbReference type="SAM" id="MobiDB-lite"/>
    </source>
</evidence>
<evidence type="ECO:0000256" key="4">
    <source>
        <dbReference type="PROSITE-ProRule" id="PRU00175"/>
    </source>
</evidence>
<keyword evidence="6" id="KW-0472">Membrane</keyword>
<gene>
    <name evidence="8" type="ORF">MANES_01G161200v8</name>
</gene>
<dbReference type="GO" id="GO:0005768">
    <property type="term" value="C:endosome"/>
    <property type="evidence" value="ECO:0000318"/>
    <property type="project" value="GO_Central"/>
</dbReference>
<dbReference type="Pfam" id="PF16040">
    <property type="entry name" value="APD1-4_N"/>
    <property type="match status" value="1"/>
</dbReference>
<dbReference type="InterPro" id="IPR001841">
    <property type="entry name" value="Znf_RING"/>
</dbReference>
<keyword evidence="1" id="KW-0479">Metal-binding</keyword>
<dbReference type="InterPro" id="IPR032010">
    <property type="entry name" value="APD1-4_M"/>
</dbReference>
<feature type="domain" description="RING-type" evidence="7">
    <location>
        <begin position="398"/>
        <end position="437"/>
    </location>
</feature>
<dbReference type="EMBL" id="CM004387">
    <property type="protein sequence ID" value="OAY61069.1"/>
    <property type="molecule type" value="Genomic_DNA"/>
</dbReference>
<organism evidence="8 9">
    <name type="scientific">Manihot esculenta</name>
    <name type="common">Cassava</name>
    <name type="synonym">Jatropha manihot</name>
    <dbReference type="NCBI Taxonomy" id="3983"/>
    <lineage>
        <taxon>Eukaryota</taxon>
        <taxon>Viridiplantae</taxon>
        <taxon>Streptophyta</taxon>
        <taxon>Embryophyta</taxon>
        <taxon>Tracheophyta</taxon>
        <taxon>Spermatophyta</taxon>
        <taxon>Magnoliopsida</taxon>
        <taxon>eudicotyledons</taxon>
        <taxon>Gunneridae</taxon>
        <taxon>Pentapetalae</taxon>
        <taxon>rosids</taxon>
        <taxon>fabids</taxon>
        <taxon>Malpighiales</taxon>
        <taxon>Euphorbiaceae</taxon>
        <taxon>Crotonoideae</taxon>
        <taxon>Manihoteae</taxon>
        <taxon>Manihot</taxon>
    </lineage>
</organism>
<dbReference type="Gramene" id="Manes.01G161200.1.v8.1">
    <property type="protein sequence ID" value="Manes.01G161200.1.v8.1.CDS"/>
    <property type="gene ID" value="Manes.01G161200.v8.1"/>
</dbReference>
<dbReference type="STRING" id="3983.A0A2C9WMK0"/>
<evidence type="ECO:0000313" key="8">
    <source>
        <dbReference type="EMBL" id="OAY61069.1"/>
    </source>
</evidence>